<dbReference type="InterPro" id="IPR050564">
    <property type="entry name" value="F420-G6PD/mer"/>
</dbReference>
<dbReference type="OrthoDB" id="7816697at2"/>
<dbReference type="InterPro" id="IPR011251">
    <property type="entry name" value="Luciferase-like_dom"/>
</dbReference>
<dbReference type="InterPro" id="IPR036661">
    <property type="entry name" value="Luciferase-like_sf"/>
</dbReference>
<dbReference type="Gene3D" id="3.20.20.30">
    <property type="entry name" value="Luciferase-like domain"/>
    <property type="match status" value="1"/>
</dbReference>
<dbReference type="PANTHER" id="PTHR43244:SF1">
    <property type="entry name" value="5,10-METHYLENETETRAHYDROMETHANOPTERIN REDUCTASE"/>
    <property type="match status" value="1"/>
</dbReference>
<keyword evidence="4" id="KW-1185">Reference proteome</keyword>
<evidence type="ECO:0000259" key="2">
    <source>
        <dbReference type="Pfam" id="PF00296"/>
    </source>
</evidence>
<dbReference type="SUPFAM" id="SSF51679">
    <property type="entry name" value="Bacterial luciferase-like"/>
    <property type="match status" value="1"/>
</dbReference>
<feature type="domain" description="Luciferase-like" evidence="2">
    <location>
        <begin position="12"/>
        <end position="305"/>
    </location>
</feature>
<accession>A0A5M3X5S7</accession>
<proteinExistence type="predicted"/>
<comment type="caution">
    <text evidence="3">The sequence shown here is derived from an EMBL/GenBank/DDBJ whole genome shotgun (WGS) entry which is preliminary data.</text>
</comment>
<protein>
    <submittedName>
        <fullName evidence="3">5,10-methylenetetrahydromethanopterin reductase</fullName>
    </submittedName>
</protein>
<evidence type="ECO:0000313" key="4">
    <source>
        <dbReference type="Proteomes" id="UP000331127"/>
    </source>
</evidence>
<reference evidence="3 4" key="1">
    <citation type="submission" date="2019-10" db="EMBL/GenBank/DDBJ databases">
        <title>Whole genome shotgun sequence of Acrocarpospora macrocephala NBRC 16266.</title>
        <authorList>
            <person name="Ichikawa N."/>
            <person name="Kimura A."/>
            <person name="Kitahashi Y."/>
            <person name="Komaki H."/>
            <person name="Oguchi A."/>
        </authorList>
    </citation>
    <scope>NUCLEOTIDE SEQUENCE [LARGE SCALE GENOMIC DNA]</scope>
    <source>
        <strain evidence="3 4">NBRC 16266</strain>
    </source>
</reference>
<gene>
    <name evidence="3" type="ORF">Amac_096040</name>
</gene>
<dbReference type="RefSeq" id="WP_155361088.1">
    <property type="nucleotide sequence ID" value="NZ_BAAAHL010000043.1"/>
</dbReference>
<name>A0A5M3X5S7_9ACTN</name>
<dbReference type="GO" id="GO:0016705">
    <property type="term" value="F:oxidoreductase activity, acting on paired donors, with incorporation or reduction of molecular oxygen"/>
    <property type="evidence" value="ECO:0007669"/>
    <property type="project" value="InterPro"/>
</dbReference>
<keyword evidence="1" id="KW-0560">Oxidoreductase</keyword>
<evidence type="ECO:0000256" key="1">
    <source>
        <dbReference type="ARBA" id="ARBA00023002"/>
    </source>
</evidence>
<dbReference type="CDD" id="cd01097">
    <property type="entry name" value="Tetrahydromethanopterin_reductase"/>
    <property type="match status" value="1"/>
</dbReference>
<dbReference type="Proteomes" id="UP000331127">
    <property type="component" value="Unassembled WGS sequence"/>
</dbReference>
<dbReference type="AlphaFoldDB" id="A0A5M3X5S7"/>
<evidence type="ECO:0000313" key="3">
    <source>
        <dbReference type="EMBL" id="GES16006.1"/>
    </source>
</evidence>
<sequence>MTYSLRVNNDLDVATLVDLAQQAERYGFDQLWVSNDLFLRSAPVLLGVLAAKTERIKLGVGIMNPYSVHVAEIAMMAATMQEATGGRFLLGVAAGSAEFLAWAGIDRPRPLARTAETVTAARVLLGADMGVDEVRGPLPDWFGPLSKLRVPPVRPVPVYVGAMSPMMLEMAGRLADGVLPLLYPPEHFPNARAQVLRGAEGAGRSPDELDIPACFWVSVGDDVAAARLAMAAKIAYYGPSFAPYLLTRAGLAVEDFAPVTAVLEREGLEAAARLVDDRMLALGITGSVAEVVERCRSLRASGATHLSFGPPLGPDLRQAVDMLGTEVLPALAAGVAGGTG</sequence>
<organism evidence="3 4">
    <name type="scientific">Acrocarpospora macrocephala</name>
    <dbReference type="NCBI Taxonomy" id="150177"/>
    <lineage>
        <taxon>Bacteria</taxon>
        <taxon>Bacillati</taxon>
        <taxon>Actinomycetota</taxon>
        <taxon>Actinomycetes</taxon>
        <taxon>Streptosporangiales</taxon>
        <taxon>Streptosporangiaceae</taxon>
        <taxon>Acrocarpospora</taxon>
    </lineage>
</organism>
<dbReference type="PANTHER" id="PTHR43244">
    <property type="match status" value="1"/>
</dbReference>
<dbReference type="Pfam" id="PF00296">
    <property type="entry name" value="Bac_luciferase"/>
    <property type="match status" value="1"/>
</dbReference>
<dbReference type="EMBL" id="BLAE01000089">
    <property type="protein sequence ID" value="GES16006.1"/>
    <property type="molecule type" value="Genomic_DNA"/>
</dbReference>